<name>W4M056_9BACT</name>
<keyword evidence="5 7" id="KW-0408">Iron</keyword>
<protein>
    <recommendedName>
        <fullName evidence="10">Cytochrome P450</fullName>
    </recommendedName>
</protein>
<dbReference type="HOGENOM" id="CLU_1006463_0_0_7"/>
<dbReference type="Proteomes" id="UP000019140">
    <property type="component" value="Unassembled WGS sequence"/>
</dbReference>
<dbReference type="Pfam" id="PF00067">
    <property type="entry name" value="p450"/>
    <property type="match status" value="1"/>
</dbReference>
<evidence type="ECO:0000256" key="3">
    <source>
        <dbReference type="ARBA" id="ARBA00022723"/>
    </source>
</evidence>
<dbReference type="PANTHER" id="PTHR46696:SF1">
    <property type="entry name" value="CYTOCHROME P450 YJIB-RELATED"/>
    <property type="match status" value="1"/>
</dbReference>
<keyword evidence="4 7" id="KW-0560">Oxidoreductase</keyword>
<dbReference type="GO" id="GO:0004497">
    <property type="term" value="F:monooxygenase activity"/>
    <property type="evidence" value="ECO:0007669"/>
    <property type="project" value="UniProtKB-KW"/>
</dbReference>
<feature type="non-terminal residue" evidence="8">
    <location>
        <position position="1"/>
    </location>
</feature>
<comment type="similarity">
    <text evidence="1 7">Belongs to the cytochrome P450 family.</text>
</comment>
<dbReference type="GO" id="GO:0016705">
    <property type="term" value="F:oxidoreductase activity, acting on paired donors, with incorporation or reduction of molecular oxygen"/>
    <property type="evidence" value="ECO:0007669"/>
    <property type="project" value="InterPro"/>
</dbReference>
<proteinExistence type="inferred from homology"/>
<dbReference type="InterPro" id="IPR002397">
    <property type="entry name" value="Cyt_P450_B"/>
</dbReference>
<dbReference type="PRINTS" id="PR00385">
    <property type="entry name" value="P450"/>
</dbReference>
<accession>W4M056</accession>
<dbReference type="InterPro" id="IPR017972">
    <property type="entry name" value="Cyt_P450_CS"/>
</dbReference>
<dbReference type="AlphaFoldDB" id="W4M056"/>
<evidence type="ECO:0000256" key="7">
    <source>
        <dbReference type="RuleBase" id="RU000461"/>
    </source>
</evidence>
<dbReference type="PANTHER" id="PTHR46696">
    <property type="entry name" value="P450, PUTATIVE (EUROFUNG)-RELATED"/>
    <property type="match status" value="1"/>
</dbReference>
<gene>
    <name evidence="8" type="ORF">ETSY2_33155</name>
</gene>
<evidence type="ECO:0000256" key="1">
    <source>
        <dbReference type="ARBA" id="ARBA00010617"/>
    </source>
</evidence>
<evidence type="ECO:0000313" key="8">
    <source>
        <dbReference type="EMBL" id="ETX03538.1"/>
    </source>
</evidence>
<dbReference type="InterPro" id="IPR001128">
    <property type="entry name" value="Cyt_P450"/>
</dbReference>
<organism evidence="8 9">
    <name type="scientific">Candidatus Entotheonella gemina</name>
    <dbReference type="NCBI Taxonomy" id="1429439"/>
    <lineage>
        <taxon>Bacteria</taxon>
        <taxon>Pseudomonadati</taxon>
        <taxon>Nitrospinota/Tectimicrobiota group</taxon>
        <taxon>Candidatus Tectimicrobiota</taxon>
        <taxon>Candidatus Entotheonellia</taxon>
        <taxon>Candidatus Entotheonellales</taxon>
        <taxon>Candidatus Entotheonellaceae</taxon>
        <taxon>Candidatus Entotheonella</taxon>
    </lineage>
</organism>
<dbReference type="SUPFAM" id="SSF48264">
    <property type="entry name" value="Cytochrome P450"/>
    <property type="match status" value="1"/>
</dbReference>
<evidence type="ECO:0000256" key="5">
    <source>
        <dbReference type="ARBA" id="ARBA00023004"/>
    </source>
</evidence>
<evidence type="ECO:0008006" key="10">
    <source>
        <dbReference type="Google" id="ProtNLM"/>
    </source>
</evidence>
<dbReference type="EMBL" id="AZHX01001416">
    <property type="protein sequence ID" value="ETX03538.1"/>
    <property type="molecule type" value="Genomic_DNA"/>
</dbReference>
<dbReference type="GO" id="GO:0020037">
    <property type="term" value="F:heme binding"/>
    <property type="evidence" value="ECO:0007669"/>
    <property type="project" value="InterPro"/>
</dbReference>
<dbReference type="PROSITE" id="PS00086">
    <property type="entry name" value="CYTOCHROME_P450"/>
    <property type="match status" value="1"/>
</dbReference>
<evidence type="ECO:0000256" key="4">
    <source>
        <dbReference type="ARBA" id="ARBA00023002"/>
    </source>
</evidence>
<dbReference type="Gene3D" id="1.10.630.10">
    <property type="entry name" value="Cytochrome P450"/>
    <property type="match status" value="1"/>
</dbReference>
<evidence type="ECO:0000256" key="2">
    <source>
        <dbReference type="ARBA" id="ARBA00022617"/>
    </source>
</evidence>
<dbReference type="InterPro" id="IPR036396">
    <property type="entry name" value="Cyt_P450_sf"/>
</dbReference>
<evidence type="ECO:0000256" key="6">
    <source>
        <dbReference type="ARBA" id="ARBA00023033"/>
    </source>
</evidence>
<keyword evidence="9" id="KW-1185">Reference proteome</keyword>
<comment type="caution">
    <text evidence="8">The sequence shown here is derived from an EMBL/GenBank/DDBJ whole genome shotgun (WGS) entry which is preliminary data.</text>
</comment>
<keyword evidence="2 7" id="KW-0349">Heme</keyword>
<dbReference type="FunFam" id="1.10.630.10:FF:000018">
    <property type="entry name" value="Cytochrome P450 monooxygenase"/>
    <property type="match status" value="1"/>
</dbReference>
<dbReference type="PATRIC" id="fig|1429439.4.peg.5619"/>
<sequence>LMQAIADPLPVIVIAELIGVPPKDRAQFKTWSDQRARILEPTITPREREIAAEAGRALEAYYLGIINERRADPRDDLISALAAVEEEGDKLTEEDMVMLLRLLLIAGNETTTNLIGNGMLALMRHPDQLQLLRRQPELIPSAIEELLRYDSPVQTDVRTVMEDMELGGKQLRKGDGMLLLLGSANRDPEVYSDPDRLDLTRNEASHIAFGRGIHYCLGTPLARLEGRVAFEMLLERFEDIHLLTDHPPFKDHVVLRGLEALPTGARPFRHVAQAAS</sequence>
<dbReference type="CDD" id="cd20625">
    <property type="entry name" value="CYP164-like"/>
    <property type="match status" value="1"/>
</dbReference>
<keyword evidence="6 7" id="KW-0503">Monooxygenase</keyword>
<dbReference type="GO" id="GO:0005506">
    <property type="term" value="F:iron ion binding"/>
    <property type="evidence" value="ECO:0007669"/>
    <property type="project" value="InterPro"/>
</dbReference>
<keyword evidence="3 7" id="KW-0479">Metal-binding</keyword>
<evidence type="ECO:0000313" key="9">
    <source>
        <dbReference type="Proteomes" id="UP000019140"/>
    </source>
</evidence>
<reference evidence="8 9" key="1">
    <citation type="journal article" date="2014" name="Nature">
        <title>An environmental bacterial taxon with a large and distinct metabolic repertoire.</title>
        <authorList>
            <person name="Wilson M.C."/>
            <person name="Mori T."/>
            <person name="Ruckert C."/>
            <person name="Uria A.R."/>
            <person name="Helf M.J."/>
            <person name="Takada K."/>
            <person name="Gernert C."/>
            <person name="Steffens U.A."/>
            <person name="Heycke N."/>
            <person name="Schmitt S."/>
            <person name="Rinke C."/>
            <person name="Helfrich E.J."/>
            <person name="Brachmann A.O."/>
            <person name="Gurgui C."/>
            <person name="Wakimoto T."/>
            <person name="Kracht M."/>
            <person name="Crusemann M."/>
            <person name="Hentschel U."/>
            <person name="Abe I."/>
            <person name="Matsunaga S."/>
            <person name="Kalinowski J."/>
            <person name="Takeyama H."/>
            <person name="Piel J."/>
        </authorList>
    </citation>
    <scope>NUCLEOTIDE SEQUENCE [LARGE SCALE GENOMIC DNA]</scope>
    <source>
        <strain evidence="9">TSY2</strain>
    </source>
</reference>
<dbReference type="PRINTS" id="PR00359">
    <property type="entry name" value="BP450"/>
</dbReference>